<dbReference type="Gene3D" id="2.70.220.10">
    <property type="entry name" value="Ganglioside GM2 activator"/>
    <property type="match status" value="1"/>
</dbReference>
<dbReference type="EMBL" id="CP111014">
    <property type="protein sequence ID" value="WAR00005.1"/>
    <property type="molecule type" value="Genomic_DNA"/>
</dbReference>
<evidence type="ECO:0008006" key="5">
    <source>
        <dbReference type="Google" id="ProtNLM"/>
    </source>
</evidence>
<evidence type="ECO:0000313" key="2">
    <source>
        <dbReference type="EMBL" id="WAQ99989.1"/>
    </source>
</evidence>
<keyword evidence="1" id="KW-0732">Signal</keyword>
<reference evidence="3" key="1">
    <citation type="submission" date="2022-11" db="EMBL/GenBank/DDBJ databases">
        <title>Centuries of genome instability and evolution in soft-shell clam transmissible cancer (bioRxiv).</title>
        <authorList>
            <person name="Hart S.F.M."/>
            <person name="Yonemitsu M.A."/>
            <person name="Giersch R.M."/>
            <person name="Beal B.F."/>
            <person name="Arriagada G."/>
            <person name="Davis B.W."/>
            <person name="Ostrander E.A."/>
            <person name="Goff S.P."/>
            <person name="Metzger M.J."/>
        </authorList>
    </citation>
    <scope>NUCLEOTIDE SEQUENCE</scope>
    <source>
        <strain evidence="3">MELC-2E11</strain>
        <tissue evidence="3">Siphon/mantle</tissue>
    </source>
</reference>
<gene>
    <name evidence="2" type="ORF">MAR_024362</name>
    <name evidence="3" type="ORF">MAR_024377</name>
</gene>
<organism evidence="3 4">
    <name type="scientific">Mya arenaria</name>
    <name type="common">Soft-shell clam</name>
    <dbReference type="NCBI Taxonomy" id="6604"/>
    <lineage>
        <taxon>Eukaryota</taxon>
        <taxon>Metazoa</taxon>
        <taxon>Spiralia</taxon>
        <taxon>Lophotrochozoa</taxon>
        <taxon>Mollusca</taxon>
        <taxon>Bivalvia</taxon>
        <taxon>Autobranchia</taxon>
        <taxon>Heteroconchia</taxon>
        <taxon>Euheterodonta</taxon>
        <taxon>Imparidentia</taxon>
        <taxon>Neoheterodontei</taxon>
        <taxon>Myida</taxon>
        <taxon>Myoidea</taxon>
        <taxon>Myidae</taxon>
        <taxon>Mya</taxon>
    </lineage>
</organism>
<dbReference type="EMBL" id="CP111014">
    <property type="protein sequence ID" value="WAQ99989.1"/>
    <property type="molecule type" value="Genomic_DNA"/>
</dbReference>
<dbReference type="InterPro" id="IPR036846">
    <property type="entry name" value="GM2-AP_sf"/>
</dbReference>
<evidence type="ECO:0000313" key="4">
    <source>
        <dbReference type="Proteomes" id="UP001164746"/>
    </source>
</evidence>
<evidence type="ECO:0000313" key="3">
    <source>
        <dbReference type="EMBL" id="WAR00005.1"/>
    </source>
</evidence>
<dbReference type="SUPFAM" id="SSF63707">
    <property type="entry name" value="Ganglioside M2 (gm2) activator"/>
    <property type="match status" value="1"/>
</dbReference>
<keyword evidence="4" id="KW-1185">Reference proteome</keyword>
<dbReference type="Proteomes" id="UP001164746">
    <property type="component" value="Chromosome 3"/>
</dbReference>
<sequence>MSYSEMNHSLFSNCNKTEAVITGHHISFSPNPVVLHPDPHNVEVGPTLSVNGSFTITRVVANETRVELLNSVLIESTDGYTELCYILPWDVCHVTDICDLLDRKNISYCPVNVTELEGDARVPWNCKCPLPMGKYQIPHIKWTFGTQPFRLKGHFKVDINIKENALNIGCFSFEFSFKKGEQLSGAFGLN</sequence>
<proteinExistence type="predicted"/>
<name>A0ABY7DQM9_MYAAR</name>
<protein>
    <recommendedName>
        <fullName evidence="5">MD-2-related lipid-recognition domain-containing protein</fullName>
    </recommendedName>
</protein>
<evidence type="ECO:0000256" key="1">
    <source>
        <dbReference type="ARBA" id="ARBA00022729"/>
    </source>
</evidence>
<accession>A0ABY7DQM9</accession>